<dbReference type="PANTHER" id="PTHR39341">
    <property type="entry name" value="BSL7085 PROTEIN"/>
    <property type="match status" value="1"/>
</dbReference>
<dbReference type="EMBL" id="CP118247">
    <property type="protein sequence ID" value="WDR05997.1"/>
    <property type="molecule type" value="Genomic_DNA"/>
</dbReference>
<dbReference type="InterPro" id="IPR015077">
    <property type="entry name" value="DUF1858"/>
</dbReference>
<dbReference type="PANTHER" id="PTHR39341:SF1">
    <property type="entry name" value="DUF1858 DOMAIN-CONTAINING PROTEIN"/>
    <property type="match status" value="1"/>
</dbReference>
<protein>
    <submittedName>
        <fullName evidence="2">DUF1858 domain-containing protein</fullName>
    </submittedName>
</protein>
<sequence>MREEPNADMSVDDVMRQWPNAIPVFIHHHMLCVGCPVGRLHSLYDAALAHGLDVPTLMASISAAIDDKTR</sequence>
<name>A0ABY7YXV9_9HYPH</name>
<evidence type="ECO:0000313" key="3">
    <source>
        <dbReference type="Proteomes" id="UP001222118"/>
    </source>
</evidence>
<dbReference type="Proteomes" id="UP001222118">
    <property type="component" value="Chromosome"/>
</dbReference>
<evidence type="ECO:0000313" key="2">
    <source>
        <dbReference type="EMBL" id="WDR05997.1"/>
    </source>
</evidence>
<dbReference type="InterPro" id="IPR038062">
    <property type="entry name" value="ScdA-like_N_sf"/>
</dbReference>
<feature type="domain" description="DUF1858" evidence="1">
    <location>
        <begin position="6"/>
        <end position="57"/>
    </location>
</feature>
<dbReference type="InterPro" id="IPR023883">
    <property type="entry name" value="CHP03980_redox-disulphide"/>
</dbReference>
<dbReference type="RefSeq" id="WP_282211511.1">
    <property type="nucleotide sequence ID" value="NZ_CP118247.1"/>
</dbReference>
<dbReference type="NCBIfam" id="TIGR03980">
    <property type="entry name" value="prismane_assoc"/>
    <property type="match status" value="1"/>
</dbReference>
<keyword evidence="3" id="KW-1185">Reference proteome</keyword>
<accession>A0ABY7YXV9</accession>
<evidence type="ECO:0000259" key="1">
    <source>
        <dbReference type="Pfam" id="PF08984"/>
    </source>
</evidence>
<dbReference type="Pfam" id="PF08984">
    <property type="entry name" value="DUF1858"/>
    <property type="match status" value="1"/>
</dbReference>
<dbReference type="Gene3D" id="1.10.3910.10">
    <property type="entry name" value="SP0561-like"/>
    <property type="match status" value="1"/>
</dbReference>
<reference evidence="2 3" key="1">
    <citation type="submission" date="2023-02" db="EMBL/GenBank/DDBJ databases">
        <title>Devosia chondri sp. nov., isolated from the phycosphere of marine algae.</title>
        <authorList>
            <person name="Kim J.M."/>
            <person name="Lee J.K."/>
            <person name="Choi B.J."/>
            <person name="Bayburt H."/>
            <person name="Jeon C.O."/>
        </authorList>
    </citation>
    <scope>NUCLEOTIDE SEQUENCE [LARGE SCALE GENOMIC DNA]</scope>
    <source>
        <strain evidence="2 3">G2-5</strain>
    </source>
</reference>
<dbReference type="SUPFAM" id="SSF140683">
    <property type="entry name" value="SP0561-like"/>
    <property type="match status" value="1"/>
</dbReference>
<proteinExistence type="predicted"/>
<gene>
    <name evidence="2" type="ORF">PSQ90_00585</name>
</gene>
<organism evidence="2 3">
    <name type="scientific">Devosia rhodophyticola</name>
    <dbReference type="NCBI Taxonomy" id="3026423"/>
    <lineage>
        <taxon>Bacteria</taxon>
        <taxon>Pseudomonadati</taxon>
        <taxon>Pseudomonadota</taxon>
        <taxon>Alphaproteobacteria</taxon>
        <taxon>Hyphomicrobiales</taxon>
        <taxon>Devosiaceae</taxon>
        <taxon>Devosia</taxon>
    </lineage>
</organism>